<proteinExistence type="predicted"/>
<feature type="domain" description="At2g35280-like TPR" evidence="1">
    <location>
        <begin position="65"/>
        <end position="168"/>
    </location>
</feature>
<dbReference type="AlphaFoldDB" id="A0A9W7MT62"/>
<dbReference type="Pfam" id="PF23310">
    <property type="entry name" value="TPR_27"/>
    <property type="match status" value="1"/>
</dbReference>
<dbReference type="Proteomes" id="UP001165190">
    <property type="component" value="Unassembled WGS sequence"/>
</dbReference>
<evidence type="ECO:0000259" key="1">
    <source>
        <dbReference type="Pfam" id="PF23310"/>
    </source>
</evidence>
<keyword evidence="3" id="KW-1185">Reference proteome</keyword>
<organism evidence="2 3">
    <name type="scientific">Hibiscus trionum</name>
    <name type="common">Flower of an hour</name>
    <dbReference type="NCBI Taxonomy" id="183268"/>
    <lineage>
        <taxon>Eukaryota</taxon>
        <taxon>Viridiplantae</taxon>
        <taxon>Streptophyta</taxon>
        <taxon>Embryophyta</taxon>
        <taxon>Tracheophyta</taxon>
        <taxon>Spermatophyta</taxon>
        <taxon>Magnoliopsida</taxon>
        <taxon>eudicotyledons</taxon>
        <taxon>Gunneridae</taxon>
        <taxon>Pentapetalae</taxon>
        <taxon>rosids</taxon>
        <taxon>malvids</taxon>
        <taxon>Malvales</taxon>
        <taxon>Malvaceae</taxon>
        <taxon>Malvoideae</taxon>
        <taxon>Hibiscus</taxon>
    </lineage>
</organism>
<evidence type="ECO:0000313" key="2">
    <source>
        <dbReference type="EMBL" id="GMJ10495.1"/>
    </source>
</evidence>
<dbReference type="InterPro" id="IPR040338">
    <property type="entry name" value="At1g67623-like"/>
</dbReference>
<dbReference type="OrthoDB" id="1865546at2759"/>
<dbReference type="PANTHER" id="PTHR33784">
    <property type="entry name" value="OS05G0482100 PROTEIN"/>
    <property type="match status" value="1"/>
</dbReference>
<comment type="caution">
    <text evidence="2">The sequence shown here is derived from an EMBL/GenBank/DDBJ whole genome shotgun (WGS) entry which is preliminary data.</text>
</comment>
<dbReference type="EMBL" id="BSYR01000056">
    <property type="protein sequence ID" value="GMJ10495.1"/>
    <property type="molecule type" value="Genomic_DNA"/>
</dbReference>
<reference evidence="2" key="1">
    <citation type="submission" date="2023-05" db="EMBL/GenBank/DDBJ databases">
        <title>Genome and transcriptome analyses reveal genes involved in the formation of fine ridges on petal epidermal cells in Hibiscus trionum.</title>
        <authorList>
            <person name="Koshimizu S."/>
            <person name="Masuda S."/>
            <person name="Ishii T."/>
            <person name="Shirasu K."/>
            <person name="Hoshino A."/>
            <person name="Arita M."/>
        </authorList>
    </citation>
    <scope>NUCLEOTIDE SEQUENCE</scope>
    <source>
        <strain evidence="2">Hamamatsu line</strain>
    </source>
</reference>
<accession>A0A9W7MT62</accession>
<protein>
    <recommendedName>
        <fullName evidence="1">At2g35280-like TPR domain-containing protein</fullName>
    </recommendedName>
</protein>
<evidence type="ECO:0000313" key="3">
    <source>
        <dbReference type="Proteomes" id="UP001165190"/>
    </source>
</evidence>
<dbReference type="InterPro" id="IPR057136">
    <property type="entry name" value="At2g35280_TPR_dom"/>
</dbReference>
<gene>
    <name evidence="2" type="ORF">HRI_004718700</name>
</gene>
<sequence>MSKKNMTNISVTALPEDLLAKILMHTLSNFITDFVNGQLCYKAFHNASNGDRIFKNVSMEKFNFILWCPRERIFQKRCIAAKNAEALYRKGRVNLFSRRKSESSLCCLKKATEEDHVEEIYAYGIILICLEGDTRKQGLQIMSALILVNSSKQGSITIANCRSKIESFRDREATFFYRVLRKYLVA</sequence>
<name>A0A9W7MT62_HIBTR</name>
<dbReference type="PANTHER" id="PTHR33784:SF10">
    <property type="entry name" value="F-BOX PROTEIN"/>
    <property type="match status" value="1"/>
</dbReference>